<keyword evidence="3 4" id="KW-0964">Secreted</keyword>
<gene>
    <name evidence="5" type="ORF">QN277_025155</name>
</gene>
<name>A0AAE1KAL0_9FABA</name>
<protein>
    <recommendedName>
        <fullName evidence="4">Dirigent protein</fullName>
    </recommendedName>
</protein>
<keyword evidence="4" id="KW-0052">Apoplast</keyword>
<dbReference type="GO" id="GO:0048046">
    <property type="term" value="C:apoplast"/>
    <property type="evidence" value="ECO:0007669"/>
    <property type="project" value="UniProtKB-SubCell"/>
</dbReference>
<evidence type="ECO:0000256" key="1">
    <source>
        <dbReference type="ARBA" id="ARBA00010746"/>
    </source>
</evidence>
<sequence>MASSSLIFLFLLLSFSPLLISSHDDDGDFLRLTDRKLLGLKKEKLGHFKFYWHDIVSGQNPTSVTIVPPTVNSTTAFGLLNMIDNPLTLGPKLSSKLVGRAQGFYASASQSEFALLMVMNFAFIEGKCNGSTITVLGRNPVFNKVREMPVIGGTGVFRFARGYVEARTHWFAPNSRNAIVEYNVYVMHY</sequence>
<evidence type="ECO:0000256" key="2">
    <source>
        <dbReference type="ARBA" id="ARBA00011738"/>
    </source>
</evidence>
<dbReference type="InterPro" id="IPR044859">
    <property type="entry name" value="Allene_oxi_cyc_Dirigent"/>
</dbReference>
<comment type="subunit">
    <text evidence="2 4">Homodimer.</text>
</comment>
<accession>A0AAE1KAL0</accession>
<evidence type="ECO:0000256" key="3">
    <source>
        <dbReference type="ARBA" id="ARBA00022525"/>
    </source>
</evidence>
<dbReference type="EMBL" id="JAWXYG010000007">
    <property type="protein sequence ID" value="KAK4268505.1"/>
    <property type="molecule type" value="Genomic_DNA"/>
</dbReference>
<comment type="function">
    <text evidence="4">Dirigent proteins impart stereoselectivity on the phenoxy radical-coupling reaction, yielding optically active lignans from two molecules of coniferyl alcohol in the biosynthesis of lignans, flavonolignans, and alkaloids and thus plays a central role in plant secondary metabolism.</text>
</comment>
<feature type="signal peptide" evidence="4">
    <location>
        <begin position="1"/>
        <end position="21"/>
    </location>
</feature>
<keyword evidence="4" id="KW-0732">Signal</keyword>
<dbReference type="Gene3D" id="2.40.480.10">
    <property type="entry name" value="Allene oxide cyclase-like"/>
    <property type="match status" value="1"/>
</dbReference>
<keyword evidence="6" id="KW-1185">Reference proteome</keyword>
<evidence type="ECO:0000313" key="6">
    <source>
        <dbReference type="Proteomes" id="UP001293593"/>
    </source>
</evidence>
<organism evidence="5 6">
    <name type="scientific">Acacia crassicarpa</name>
    <name type="common">northern wattle</name>
    <dbReference type="NCBI Taxonomy" id="499986"/>
    <lineage>
        <taxon>Eukaryota</taxon>
        <taxon>Viridiplantae</taxon>
        <taxon>Streptophyta</taxon>
        <taxon>Embryophyta</taxon>
        <taxon>Tracheophyta</taxon>
        <taxon>Spermatophyta</taxon>
        <taxon>Magnoliopsida</taxon>
        <taxon>eudicotyledons</taxon>
        <taxon>Gunneridae</taxon>
        <taxon>Pentapetalae</taxon>
        <taxon>rosids</taxon>
        <taxon>fabids</taxon>
        <taxon>Fabales</taxon>
        <taxon>Fabaceae</taxon>
        <taxon>Caesalpinioideae</taxon>
        <taxon>mimosoid clade</taxon>
        <taxon>Acacieae</taxon>
        <taxon>Acacia</taxon>
    </lineage>
</organism>
<evidence type="ECO:0000313" key="5">
    <source>
        <dbReference type="EMBL" id="KAK4268505.1"/>
    </source>
</evidence>
<comment type="caution">
    <text evidence="5">The sequence shown here is derived from an EMBL/GenBank/DDBJ whole genome shotgun (WGS) entry which is preliminary data.</text>
</comment>
<dbReference type="AlphaFoldDB" id="A0AAE1KAL0"/>
<dbReference type="Proteomes" id="UP001293593">
    <property type="component" value="Unassembled WGS sequence"/>
</dbReference>
<dbReference type="GO" id="GO:0009699">
    <property type="term" value="P:phenylpropanoid biosynthetic process"/>
    <property type="evidence" value="ECO:0007669"/>
    <property type="project" value="UniProtKB-ARBA"/>
</dbReference>
<dbReference type="InterPro" id="IPR004265">
    <property type="entry name" value="Dirigent"/>
</dbReference>
<comment type="subcellular location">
    <subcellularLocation>
        <location evidence="4">Secreted</location>
        <location evidence="4">Extracellular space</location>
        <location evidence="4">Apoplast</location>
    </subcellularLocation>
</comment>
<proteinExistence type="inferred from homology"/>
<comment type="similarity">
    <text evidence="1 4">Belongs to the plant dirigent protein family.</text>
</comment>
<evidence type="ECO:0000256" key="4">
    <source>
        <dbReference type="RuleBase" id="RU363099"/>
    </source>
</evidence>
<dbReference type="PANTHER" id="PTHR21495">
    <property type="entry name" value="NUCLEOPORIN-RELATED"/>
    <property type="match status" value="1"/>
</dbReference>
<feature type="chain" id="PRO_5041765611" description="Dirigent protein" evidence="4">
    <location>
        <begin position="22"/>
        <end position="189"/>
    </location>
</feature>
<reference evidence="5" key="1">
    <citation type="submission" date="2023-10" db="EMBL/GenBank/DDBJ databases">
        <title>Chromosome-level genome of the transformable northern wattle, Acacia crassicarpa.</title>
        <authorList>
            <person name="Massaro I."/>
            <person name="Sinha N.R."/>
            <person name="Poethig S."/>
            <person name="Leichty A.R."/>
        </authorList>
    </citation>
    <scope>NUCLEOTIDE SEQUENCE</scope>
    <source>
        <strain evidence="5">Acra3RX</strain>
        <tissue evidence="5">Leaf</tissue>
    </source>
</reference>
<dbReference type="Pfam" id="PF03018">
    <property type="entry name" value="Dirigent"/>
    <property type="match status" value="1"/>
</dbReference>